<keyword evidence="2" id="KW-1185">Reference proteome</keyword>
<comment type="caution">
    <text evidence="1">The sequence shown here is derived from an EMBL/GenBank/DDBJ whole genome shotgun (WGS) entry which is preliminary data.</text>
</comment>
<evidence type="ECO:0000313" key="2">
    <source>
        <dbReference type="Proteomes" id="UP000431080"/>
    </source>
</evidence>
<reference evidence="1 2" key="1">
    <citation type="submission" date="2019-10" db="EMBL/GenBank/DDBJ databases">
        <authorList>
            <person name="Nie G."/>
            <person name="Ming H."/>
            <person name="Yi B."/>
        </authorList>
    </citation>
    <scope>NUCLEOTIDE SEQUENCE [LARGE SCALE GENOMIC DNA]</scope>
    <source>
        <strain evidence="1 2">CFH 90414</strain>
    </source>
</reference>
<dbReference type="AlphaFoldDB" id="A0A6I2FAS1"/>
<protein>
    <recommendedName>
        <fullName evidence="3">Antitoxin</fullName>
    </recommendedName>
</protein>
<dbReference type="RefSeq" id="WP_153684249.1">
    <property type="nucleotide sequence ID" value="NZ_WJIF01000003.1"/>
</dbReference>
<dbReference type="EMBL" id="WJIF01000003">
    <property type="protein sequence ID" value="MRG59830.1"/>
    <property type="molecule type" value="Genomic_DNA"/>
</dbReference>
<name>A0A6I2FAS1_9MICO</name>
<organism evidence="1 2">
    <name type="scientific">Agromyces agglutinans</name>
    <dbReference type="NCBI Taxonomy" id="2662258"/>
    <lineage>
        <taxon>Bacteria</taxon>
        <taxon>Bacillati</taxon>
        <taxon>Actinomycetota</taxon>
        <taxon>Actinomycetes</taxon>
        <taxon>Micrococcales</taxon>
        <taxon>Microbacteriaceae</taxon>
        <taxon>Agromyces</taxon>
    </lineage>
</organism>
<evidence type="ECO:0008006" key="3">
    <source>
        <dbReference type="Google" id="ProtNLM"/>
    </source>
</evidence>
<gene>
    <name evidence="1" type="ORF">GE115_08110</name>
</gene>
<proteinExistence type="predicted"/>
<sequence>MRTTVDLPPAVHRRATELARRRHQSLSSVIAELTTRGLASIGEPVSIHADSAGGFPVLSIGRRVTSADVADALDDE</sequence>
<evidence type="ECO:0000313" key="1">
    <source>
        <dbReference type="EMBL" id="MRG59830.1"/>
    </source>
</evidence>
<accession>A0A6I2FAS1</accession>
<dbReference type="Proteomes" id="UP000431080">
    <property type="component" value="Unassembled WGS sequence"/>
</dbReference>